<comment type="caution">
    <text evidence="1">The sequence shown here is derived from an EMBL/GenBank/DDBJ whole genome shotgun (WGS) entry which is preliminary data.</text>
</comment>
<evidence type="ECO:0000313" key="1">
    <source>
        <dbReference type="EMBL" id="KAE9130173.1"/>
    </source>
</evidence>
<dbReference type="Proteomes" id="UP000488956">
    <property type="component" value="Unassembled WGS sequence"/>
</dbReference>
<reference evidence="1 2" key="1">
    <citation type="submission" date="2018-09" db="EMBL/GenBank/DDBJ databases">
        <title>Genomic investigation of the strawberry pathogen Phytophthora fragariae indicates pathogenicity is determined by transcriptional variation in three key races.</title>
        <authorList>
            <person name="Adams T.M."/>
            <person name="Armitage A.D."/>
            <person name="Sobczyk M.K."/>
            <person name="Bates H.J."/>
            <person name="Dunwell J.M."/>
            <person name="Nellist C.F."/>
            <person name="Harrison R.J."/>
        </authorList>
    </citation>
    <scope>NUCLEOTIDE SEQUENCE [LARGE SCALE GENOMIC DNA]</scope>
    <source>
        <strain evidence="1 2">ONT-3</strain>
    </source>
</reference>
<protein>
    <submittedName>
        <fullName evidence="1">Uncharacterized protein</fullName>
    </submittedName>
</protein>
<evidence type="ECO:0000313" key="2">
    <source>
        <dbReference type="Proteomes" id="UP000488956"/>
    </source>
</evidence>
<accession>A0A6G0LSR0</accession>
<organism evidence="1 2">
    <name type="scientific">Phytophthora fragariae</name>
    <dbReference type="NCBI Taxonomy" id="53985"/>
    <lineage>
        <taxon>Eukaryota</taxon>
        <taxon>Sar</taxon>
        <taxon>Stramenopiles</taxon>
        <taxon>Oomycota</taxon>
        <taxon>Peronosporomycetes</taxon>
        <taxon>Peronosporales</taxon>
        <taxon>Peronosporaceae</taxon>
        <taxon>Phytophthora</taxon>
    </lineage>
</organism>
<name>A0A6G0LSR0_9STRA</name>
<proteinExistence type="predicted"/>
<dbReference type="EMBL" id="QXFX01000130">
    <property type="protein sequence ID" value="KAE9130173.1"/>
    <property type="molecule type" value="Genomic_DNA"/>
</dbReference>
<gene>
    <name evidence="1" type="ORF">PF010_g3932</name>
</gene>
<dbReference type="AlphaFoldDB" id="A0A6G0LSR0"/>
<sequence>MNWVNSFSASVAPEFPVATATPVALLSPSALLQPAAAVSFSTQQFAAAVPVCT</sequence>